<dbReference type="InterPro" id="IPR009686">
    <property type="entry name" value="Senescence/spartin_C"/>
</dbReference>
<accession>A0A0K2TZY7</accession>
<name>A0A0K2TZY7_LEPSM</name>
<dbReference type="AlphaFoldDB" id="A0A0K2TZY7"/>
<protein>
    <submittedName>
        <fullName evidence="2">Spartinlike [Aplysia californica]</fullName>
    </submittedName>
</protein>
<dbReference type="GO" id="GO:0005886">
    <property type="term" value="C:plasma membrane"/>
    <property type="evidence" value="ECO:0007669"/>
    <property type="project" value="TreeGrafter"/>
</dbReference>
<dbReference type="PANTHER" id="PTHR21068">
    <property type="entry name" value="SPARTIN"/>
    <property type="match status" value="1"/>
</dbReference>
<dbReference type="InterPro" id="IPR045036">
    <property type="entry name" value="Spartin-like"/>
</dbReference>
<organism evidence="2">
    <name type="scientific">Lepeophtheirus salmonis</name>
    <name type="common">Salmon louse</name>
    <name type="synonym">Caligus salmonis</name>
    <dbReference type="NCBI Taxonomy" id="72036"/>
    <lineage>
        <taxon>Eukaryota</taxon>
        <taxon>Metazoa</taxon>
        <taxon>Ecdysozoa</taxon>
        <taxon>Arthropoda</taxon>
        <taxon>Crustacea</taxon>
        <taxon>Multicrustacea</taxon>
        <taxon>Hexanauplia</taxon>
        <taxon>Copepoda</taxon>
        <taxon>Siphonostomatoida</taxon>
        <taxon>Caligidae</taxon>
        <taxon>Lepeophtheirus</taxon>
    </lineage>
</organism>
<reference evidence="2" key="1">
    <citation type="submission" date="2014-05" db="EMBL/GenBank/DDBJ databases">
        <authorList>
            <person name="Chronopoulou M."/>
        </authorList>
    </citation>
    <scope>NUCLEOTIDE SEQUENCE</scope>
    <source>
        <tissue evidence="2">Whole organism</tissue>
    </source>
</reference>
<dbReference type="GO" id="GO:0051301">
    <property type="term" value="P:cell division"/>
    <property type="evidence" value="ECO:0007669"/>
    <property type="project" value="TreeGrafter"/>
</dbReference>
<dbReference type="PANTHER" id="PTHR21068:SF43">
    <property type="entry name" value="SPARTIN"/>
    <property type="match status" value="1"/>
</dbReference>
<feature type="domain" description="Senescence" evidence="1">
    <location>
        <begin position="163"/>
        <end position="355"/>
    </location>
</feature>
<evidence type="ECO:0000259" key="1">
    <source>
        <dbReference type="Pfam" id="PF06911"/>
    </source>
</evidence>
<dbReference type="Pfam" id="PF06911">
    <property type="entry name" value="Senescence"/>
    <property type="match status" value="1"/>
</dbReference>
<proteinExistence type="predicted"/>
<dbReference type="EMBL" id="HACA01014029">
    <property type="protein sequence ID" value="CDW31390.1"/>
    <property type="molecule type" value="Transcribed_RNA"/>
</dbReference>
<dbReference type="OrthoDB" id="20821at2759"/>
<evidence type="ECO:0000313" key="2">
    <source>
        <dbReference type="EMBL" id="CDW31390.1"/>
    </source>
</evidence>
<sequence length="376" mass="40408">MDSPYSHCMKDLDVFQDELSKDASVYEPQKPAQEIFRLERVQIFFISLDGRVSTFSEPSDLRIYQFQEPSSDEEWHPVFIQAGGWTHPLIPGASPVLEASNGTLMFPDVYAQEGTASVGILLPEETAPEVRSQLITILEQHTALKHNPFVQEEFANLGKVGKALLKSAELLSKGIEKGAEKASLLIDNYGEKQTGNLSVQDTENSGKVNPALKVTAKGAKLASTATVKVSGFVANRVSKLSKKLASHLAKQATPSSITQHGSDSDMKNSSSYQTLVDAARGGLLAYGTVYNTLEESAKVLGSSLQTNSVKVVQSKYGTESADVFNDSMTAAGNAAMTYMNVQSLGVKGLVKKTAKETGKEIGKNVVLGQSTGPKDN</sequence>